<dbReference type="Proteomes" id="UP000275663">
    <property type="component" value="Chromosome"/>
</dbReference>
<comment type="subcellular location">
    <subcellularLocation>
        <location evidence="10">Cell inner membrane</location>
        <topology evidence="10">Multi-pass membrane protein</topology>
    </subcellularLocation>
    <subcellularLocation>
        <location evidence="1">Cell membrane</location>
        <topology evidence="1">Multi-pass membrane protein</topology>
    </subcellularLocation>
</comment>
<dbReference type="HAMAP" id="MF_02078">
    <property type="entry name" value="MurJ_MviN"/>
    <property type="match status" value="1"/>
</dbReference>
<keyword evidence="13" id="KW-1185">Reference proteome</keyword>
<dbReference type="GO" id="GO:0071555">
    <property type="term" value="P:cell wall organization"/>
    <property type="evidence" value="ECO:0007669"/>
    <property type="project" value="UniProtKB-UniRule"/>
</dbReference>
<evidence type="ECO:0000313" key="13">
    <source>
        <dbReference type="Proteomes" id="UP000275663"/>
    </source>
</evidence>
<comment type="pathway">
    <text evidence="10">Cell wall biogenesis; peptidoglycan biosynthesis.</text>
</comment>
<reference evidence="12 13" key="1">
    <citation type="journal article" date="2011" name="Int. J. Syst. Evol. Microbiol.">
        <title>Description of Undibacterium oligocarboniphilum sp. nov., isolated from purified water, and Undibacterium pigrum strain CCUG 49012 as the type strain of Undibacterium parvum sp. nov., and emended descriptions of the genus Undibacterium and the species Undibacterium pigrum.</title>
        <authorList>
            <person name="Eder W."/>
            <person name="Wanner G."/>
            <person name="Ludwig W."/>
            <person name="Busse H.J."/>
            <person name="Ziemke-Kageler F."/>
            <person name="Lang E."/>
        </authorList>
    </citation>
    <scope>NUCLEOTIDE SEQUENCE [LARGE SCALE GENOMIC DNA]</scope>
    <source>
        <strain evidence="12 13">DSM 23061</strain>
    </source>
</reference>
<keyword evidence="5 10" id="KW-0573">Peptidoglycan synthesis</keyword>
<keyword evidence="2 10" id="KW-1003">Cell membrane</keyword>
<feature type="transmembrane region" description="Helical" evidence="10">
    <location>
        <begin position="445"/>
        <end position="466"/>
    </location>
</feature>
<dbReference type="CDD" id="cd13123">
    <property type="entry name" value="MATE_MurJ_like"/>
    <property type="match status" value="1"/>
</dbReference>
<comment type="function">
    <text evidence="8 10 11">Involved in peptidoglycan biosynthesis. Transports lipid-linked peptidoglycan precursors from the inner to the outer leaflet of the cytoplasmic membrane.</text>
</comment>
<dbReference type="GO" id="GO:0008360">
    <property type="term" value="P:regulation of cell shape"/>
    <property type="evidence" value="ECO:0007669"/>
    <property type="project" value="UniProtKB-UniRule"/>
</dbReference>
<feature type="transmembrane region" description="Helical" evidence="10">
    <location>
        <begin position="361"/>
        <end position="379"/>
    </location>
</feature>
<feature type="transmembrane region" description="Helical" evidence="10">
    <location>
        <begin position="278"/>
        <end position="296"/>
    </location>
</feature>
<feature type="transmembrane region" description="Helical" evidence="10">
    <location>
        <begin position="161"/>
        <end position="180"/>
    </location>
</feature>
<organism evidence="12 13">
    <name type="scientific">Undibacterium parvum</name>
    <dbReference type="NCBI Taxonomy" id="401471"/>
    <lineage>
        <taxon>Bacteria</taxon>
        <taxon>Pseudomonadati</taxon>
        <taxon>Pseudomonadota</taxon>
        <taxon>Betaproteobacteria</taxon>
        <taxon>Burkholderiales</taxon>
        <taxon>Oxalobacteraceae</taxon>
        <taxon>Undibacterium</taxon>
    </lineage>
</organism>
<dbReference type="GO" id="GO:0034204">
    <property type="term" value="P:lipid translocation"/>
    <property type="evidence" value="ECO:0007669"/>
    <property type="project" value="TreeGrafter"/>
</dbReference>
<dbReference type="AlphaFoldDB" id="A0A3S9HNB4"/>
<gene>
    <name evidence="10 12" type="primary">murJ</name>
    <name evidence="12" type="ORF">EJN92_17185</name>
</gene>
<feature type="transmembrane region" description="Helical" evidence="10">
    <location>
        <begin position="186"/>
        <end position="209"/>
    </location>
</feature>
<keyword evidence="7 10" id="KW-0472">Membrane</keyword>
<evidence type="ECO:0000256" key="10">
    <source>
        <dbReference type="HAMAP-Rule" id="MF_02078"/>
    </source>
</evidence>
<dbReference type="PRINTS" id="PR01806">
    <property type="entry name" value="VIRFACTRMVIN"/>
</dbReference>
<evidence type="ECO:0000256" key="11">
    <source>
        <dbReference type="PIRNR" id="PIRNR002869"/>
    </source>
</evidence>
<name>A0A3S9HNB4_9BURK</name>
<keyword evidence="10" id="KW-0997">Cell inner membrane</keyword>
<evidence type="ECO:0000256" key="3">
    <source>
        <dbReference type="ARBA" id="ARBA00022692"/>
    </source>
</evidence>
<sequence length="516" mass="55707">MNLLKTLATISGMTMLSRITGLMRDVLINSYFGASGWTDAYFAAMRIPNFFRRLFAEGAFSQAFVPILAEYKNKKGDQATRELVDHVATVLVWALLFTCLIGVAGAPIFVYMFASGFAVNPAKFEITVVMTRIMFPYIGFISLVALASGILNTWREFRVPAFTPVLLNLSSIAASLFLAPHMAQPIYALAIAVFVGGMLQMLIQVPALIKIGMLPHLSLNPMFALRDPGVLRVLRQMGPAVLAVSATQISILINSTWASHMPDGSMSWLASADRLMEFPTALLGVALGTVLLPSLSKANAEADTAEYSSLLDWGLRLTCLLAMPAAVALATLPEALTATLFHNGKFDAHAVAMTAQAVTSYGVGLIGLIFVKILAPGFYAKQDIRTPVKIAILVLLATQVMNLMFVPFIQHAGLALSVGLGACLNASMLYRGLRQRGIYAPQAGWLPFLLKLAAALTLMAGVALALSGQVDWIGLKSQKWMRAGLLGGIILACMLSYFLALFAMGFRIRDFRKTSI</sequence>
<feature type="transmembrane region" description="Helical" evidence="10">
    <location>
        <begin position="391"/>
        <end position="409"/>
    </location>
</feature>
<feature type="transmembrane region" description="Helical" evidence="10">
    <location>
        <begin position="486"/>
        <end position="506"/>
    </location>
</feature>
<dbReference type="OrthoDB" id="9816572at2"/>
<dbReference type="GO" id="GO:0009252">
    <property type="term" value="P:peptidoglycan biosynthetic process"/>
    <property type="evidence" value="ECO:0007669"/>
    <property type="project" value="UniProtKB-UniRule"/>
</dbReference>
<evidence type="ECO:0000256" key="8">
    <source>
        <dbReference type="ARBA" id="ARBA00060041"/>
    </source>
</evidence>
<evidence type="ECO:0000256" key="4">
    <source>
        <dbReference type="ARBA" id="ARBA00022960"/>
    </source>
</evidence>
<feature type="transmembrane region" description="Helical" evidence="10">
    <location>
        <begin position="134"/>
        <end position="154"/>
    </location>
</feature>
<dbReference type="InterPro" id="IPR004268">
    <property type="entry name" value="MurJ"/>
</dbReference>
<dbReference type="NCBIfam" id="TIGR01695">
    <property type="entry name" value="murJ_mviN"/>
    <property type="match status" value="1"/>
</dbReference>
<dbReference type="RefSeq" id="WP_126128938.1">
    <property type="nucleotide sequence ID" value="NZ_CP034464.1"/>
</dbReference>
<comment type="similarity">
    <text evidence="9 10 11">Belongs to the MurJ/MviN family.</text>
</comment>
<feature type="transmembrane region" description="Helical" evidence="10">
    <location>
        <begin position="317"/>
        <end position="341"/>
    </location>
</feature>
<evidence type="ECO:0000256" key="5">
    <source>
        <dbReference type="ARBA" id="ARBA00022984"/>
    </source>
</evidence>
<keyword evidence="3 10" id="KW-0812">Transmembrane</keyword>
<dbReference type="PANTHER" id="PTHR47019">
    <property type="entry name" value="LIPID II FLIPPASE MURJ"/>
    <property type="match status" value="1"/>
</dbReference>
<evidence type="ECO:0000256" key="1">
    <source>
        <dbReference type="ARBA" id="ARBA00004651"/>
    </source>
</evidence>
<evidence type="ECO:0000256" key="2">
    <source>
        <dbReference type="ARBA" id="ARBA00022475"/>
    </source>
</evidence>
<evidence type="ECO:0000313" key="12">
    <source>
        <dbReference type="EMBL" id="AZP13569.1"/>
    </source>
</evidence>
<feature type="transmembrane region" description="Helical" evidence="10">
    <location>
        <begin position="90"/>
        <end position="114"/>
    </location>
</feature>
<proteinExistence type="inferred from homology"/>
<dbReference type="KEGG" id="upv:EJN92_17185"/>
<evidence type="ECO:0000256" key="7">
    <source>
        <dbReference type="ARBA" id="ARBA00023136"/>
    </source>
</evidence>
<dbReference type="EMBL" id="CP034464">
    <property type="protein sequence ID" value="AZP13569.1"/>
    <property type="molecule type" value="Genomic_DNA"/>
</dbReference>
<feature type="transmembrane region" description="Helical" evidence="10">
    <location>
        <begin position="415"/>
        <end position="433"/>
    </location>
</feature>
<keyword evidence="4 10" id="KW-0133">Cell shape</keyword>
<dbReference type="GO" id="GO:0005886">
    <property type="term" value="C:plasma membrane"/>
    <property type="evidence" value="ECO:0007669"/>
    <property type="project" value="UniProtKB-SubCell"/>
</dbReference>
<keyword evidence="10 11" id="KW-0961">Cell wall biogenesis/degradation</keyword>
<dbReference type="PIRSF" id="PIRSF002869">
    <property type="entry name" value="MviN"/>
    <property type="match status" value="1"/>
</dbReference>
<keyword evidence="10 11" id="KW-0813">Transport</keyword>
<evidence type="ECO:0000256" key="6">
    <source>
        <dbReference type="ARBA" id="ARBA00022989"/>
    </source>
</evidence>
<dbReference type="UniPathway" id="UPA00219"/>
<dbReference type="PANTHER" id="PTHR47019:SF1">
    <property type="entry name" value="LIPID II FLIPPASE MURJ"/>
    <property type="match status" value="1"/>
</dbReference>
<dbReference type="GO" id="GO:0015648">
    <property type="term" value="F:lipid-linked peptidoglycan transporter activity"/>
    <property type="evidence" value="ECO:0007669"/>
    <property type="project" value="UniProtKB-UniRule"/>
</dbReference>
<protein>
    <recommendedName>
        <fullName evidence="10">Probable lipid II flippase MurJ</fullName>
    </recommendedName>
</protein>
<keyword evidence="6 10" id="KW-1133">Transmembrane helix</keyword>
<feature type="transmembrane region" description="Helical" evidence="10">
    <location>
        <begin position="240"/>
        <end position="258"/>
    </location>
</feature>
<evidence type="ECO:0000256" key="9">
    <source>
        <dbReference type="ARBA" id="ARBA00061532"/>
    </source>
</evidence>
<dbReference type="InterPro" id="IPR051050">
    <property type="entry name" value="Lipid_II_flippase_MurJ/MviN"/>
</dbReference>
<accession>A0A3S9HNB4</accession>
<dbReference type="Pfam" id="PF03023">
    <property type="entry name" value="MurJ"/>
    <property type="match status" value="1"/>
</dbReference>